<gene>
    <name evidence="11" type="ORF">TM448A01404_0003</name>
    <name evidence="12" type="ORF">TM448B01083_0013</name>
</gene>
<dbReference type="InterPro" id="IPR002941">
    <property type="entry name" value="DNA_methylase_N4/N6"/>
</dbReference>
<keyword evidence="4 11" id="KW-0808">Transferase</keyword>
<evidence type="ECO:0000259" key="10">
    <source>
        <dbReference type="Pfam" id="PF01555"/>
    </source>
</evidence>
<dbReference type="GO" id="GO:0015667">
    <property type="term" value="F:site-specific DNA-methyltransferase (cytosine-N4-specific) activity"/>
    <property type="evidence" value="ECO:0007669"/>
    <property type="project" value="UniProtKB-EC"/>
</dbReference>
<evidence type="ECO:0000256" key="9">
    <source>
        <dbReference type="SAM" id="MobiDB-lite"/>
    </source>
</evidence>
<dbReference type="GO" id="GO:0032259">
    <property type="term" value="P:methylation"/>
    <property type="evidence" value="ECO:0007669"/>
    <property type="project" value="UniProtKB-KW"/>
</dbReference>
<reference evidence="11" key="1">
    <citation type="submission" date="2020-03" db="EMBL/GenBank/DDBJ databases">
        <title>The deep terrestrial virosphere.</title>
        <authorList>
            <person name="Holmfeldt K."/>
            <person name="Nilsson E."/>
            <person name="Simone D."/>
            <person name="Lopez-Fernandez M."/>
            <person name="Wu X."/>
            <person name="de Brujin I."/>
            <person name="Lundin D."/>
            <person name="Andersson A."/>
            <person name="Bertilsson S."/>
            <person name="Dopson M."/>
        </authorList>
    </citation>
    <scope>NUCLEOTIDE SEQUENCE</scope>
    <source>
        <strain evidence="11">TM448A01404</strain>
        <strain evidence="12">TM448B01083</strain>
    </source>
</reference>
<dbReference type="PRINTS" id="PR00508">
    <property type="entry name" value="S21N4MTFRASE"/>
</dbReference>
<feature type="domain" description="DNA methylase N-4/N-6" evidence="10">
    <location>
        <begin position="471"/>
        <end position="507"/>
    </location>
</feature>
<feature type="domain" description="DNA methylase N-4/N-6" evidence="10">
    <location>
        <begin position="48"/>
        <end position="400"/>
    </location>
</feature>
<keyword evidence="3 11" id="KW-0489">Methyltransferase</keyword>
<dbReference type="EMBL" id="MT144142">
    <property type="protein sequence ID" value="QJA49549.1"/>
    <property type="molecule type" value="Genomic_DNA"/>
</dbReference>
<comment type="similarity">
    <text evidence="1">Belongs to the N(4)/N(6)-methyltransferase family. N(4) subfamily.</text>
</comment>
<comment type="catalytic activity">
    <reaction evidence="8">
        <text>a 2'-deoxycytidine in DNA + S-adenosyl-L-methionine = an N(4)-methyl-2'-deoxycytidine in DNA + S-adenosyl-L-homocysteine + H(+)</text>
        <dbReference type="Rhea" id="RHEA:16857"/>
        <dbReference type="Rhea" id="RHEA-COMP:11369"/>
        <dbReference type="Rhea" id="RHEA-COMP:13674"/>
        <dbReference type="ChEBI" id="CHEBI:15378"/>
        <dbReference type="ChEBI" id="CHEBI:57856"/>
        <dbReference type="ChEBI" id="CHEBI:59789"/>
        <dbReference type="ChEBI" id="CHEBI:85452"/>
        <dbReference type="ChEBI" id="CHEBI:137933"/>
        <dbReference type="EC" id="2.1.1.113"/>
    </reaction>
</comment>
<evidence type="ECO:0000256" key="6">
    <source>
        <dbReference type="ARBA" id="ARBA00022747"/>
    </source>
</evidence>
<evidence type="ECO:0000256" key="5">
    <source>
        <dbReference type="ARBA" id="ARBA00022691"/>
    </source>
</evidence>
<dbReference type="PROSITE" id="PS00093">
    <property type="entry name" value="N4_MTASE"/>
    <property type="match status" value="1"/>
</dbReference>
<evidence type="ECO:0000313" key="12">
    <source>
        <dbReference type="EMBL" id="QJH97777.1"/>
    </source>
</evidence>
<dbReference type="GO" id="GO:0008170">
    <property type="term" value="F:N-methyltransferase activity"/>
    <property type="evidence" value="ECO:0007669"/>
    <property type="project" value="InterPro"/>
</dbReference>
<protein>
    <recommendedName>
        <fullName evidence="2">site-specific DNA-methyltransferase (cytosine-N(4)-specific)</fullName>
        <ecNumber evidence="2">2.1.1.113</ecNumber>
    </recommendedName>
</protein>
<dbReference type="InterPro" id="IPR001091">
    <property type="entry name" value="RM_Methyltransferase"/>
</dbReference>
<dbReference type="InterPro" id="IPR017985">
    <property type="entry name" value="MeTrfase_CN4_CS"/>
</dbReference>
<dbReference type="GO" id="GO:0003677">
    <property type="term" value="F:DNA binding"/>
    <property type="evidence" value="ECO:0007669"/>
    <property type="project" value="UniProtKB-KW"/>
</dbReference>
<keyword evidence="7" id="KW-0238">DNA-binding</keyword>
<dbReference type="Gene3D" id="3.40.50.150">
    <property type="entry name" value="Vaccinia Virus protein VP39"/>
    <property type="match status" value="2"/>
</dbReference>
<accession>A0A6H1ZPY7</accession>
<sequence>MESACRHVCIDEASDAAMTPSPYYGGPLATLLCGDVLRTLAGLEAESVDCAVTSPPYWGLRRYSGDQGDEPYGLEPTPELYIEHTIAWLRAVRRVLKPTGSLFLNLGDSYSGGQRNSDKPQTIAGDNARGLPIESRPSRMMATDSVIKPLDLCGIPEQVVLAARADGWYWRSTIIWQKPNPMPESVSGWSWQKCRVKVGKQKIIADGRYKTEVAQGGAKRAGVNPDWLAQWSPCPGCVKCEANDGYVLRKGSGRPTSSFEYLYMLTKTSDYYFDTEAVREPQQQASIERAQRVWEGDTQRDYPHGPQNHINRYFNKTQEEAEALPGRNIRNVWTIATHPFSLELCTACKRIYEPKHYLRLAKADGRRVCSCGASDWLSHFATYPPDLVRPCILASTSERGNCPSCGQPWARVVERQDARHWIERRGKRQKWALGTNPGGRNDGGGSFDGFDGQTLGWRATCRCGHEPVPAVVLDPFVGSGTTSVVAKELGRQSIGIDLAEDYLRLAQYRIEHTAAPLPLELPPVTMGPKPELAPVKTKLPNVLDGQATLL</sequence>
<dbReference type="EC" id="2.1.1.113" evidence="2"/>
<evidence type="ECO:0000256" key="3">
    <source>
        <dbReference type="ARBA" id="ARBA00022603"/>
    </source>
</evidence>
<name>A0A6H1ZPY7_9ZZZZ</name>
<dbReference type="AlphaFoldDB" id="A0A6H1ZPY7"/>
<evidence type="ECO:0000256" key="7">
    <source>
        <dbReference type="ARBA" id="ARBA00023125"/>
    </source>
</evidence>
<evidence type="ECO:0000256" key="4">
    <source>
        <dbReference type="ARBA" id="ARBA00022679"/>
    </source>
</evidence>
<keyword evidence="6" id="KW-0680">Restriction system</keyword>
<dbReference type="InterPro" id="IPR029063">
    <property type="entry name" value="SAM-dependent_MTases_sf"/>
</dbReference>
<dbReference type="Pfam" id="PF01555">
    <property type="entry name" value="N6_N4_Mtase"/>
    <property type="match status" value="2"/>
</dbReference>
<proteinExistence type="inferred from homology"/>
<evidence type="ECO:0000313" key="11">
    <source>
        <dbReference type="EMBL" id="QJA49549.1"/>
    </source>
</evidence>
<feature type="region of interest" description="Disordered" evidence="9">
    <location>
        <begin position="111"/>
        <end position="134"/>
    </location>
</feature>
<evidence type="ECO:0000256" key="8">
    <source>
        <dbReference type="ARBA" id="ARBA00049120"/>
    </source>
</evidence>
<organism evidence="11">
    <name type="scientific">viral metagenome</name>
    <dbReference type="NCBI Taxonomy" id="1070528"/>
    <lineage>
        <taxon>unclassified sequences</taxon>
        <taxon>metagenomes</taxon>
        <taxon>organismal metagenomes</taxon>
    </lineage>
</organism>
<keyword evidence="5" id="KW-0949">S-adenosyl-L-methionine</keyword>
<dbReference type="GO" id="GO:0009307">
    <property type="term" value="P:DNA restriction-modification system"/>
    <property type="evidence" value="ECO:0007669"/>
    <property type="project" value="UniProtKB-KW"/>
</dbReference>
<dbReference type="EMBL" id="MT144701">
    <property type="protein sequence ID" value="QJH97777.1"/>
    <property type="molecule type" value="Genomic_DNA"/>
</dbReference>
<evidence type="ECO:0000256" key="1">
    <source>
        <dbReference type="ARBA" id="ARBA00010203"/>
    </source>
</evidence>
<evidence type="ECO:0000256" key="2">
    <source>
        <dbReference type="ARBA" id="ARBA00012185"/>
    </source>
</evidence>
<dbReference type="SUPFAM" id="SSF53335">
    <property type="entry name" value="S-adenosyl-L-methionine-dependent methyltransferases"/>
    <property type="match status" value="1"/>
</dbReference>